<evidence type="ECO:0000256" key="8">
    <source>
        <dbReference type="ARBA" id="ARBA00023306"/>
    </source>
</evidence>
<dbReference type="PROSITE" id="PS00211">
    <property type="entry name" value="ABC_TRANSPORTER_1"/>
    <property type="match status" value="1"/>
</dbReference>
<feature type="domain" description="ABC transporter" evidence="10">
    <location>
        <begin position="2"/>
        <end position="229"/>
    </location>
</feature>
<keyword evidence="3 9" id="KW-1003">Cell membrane</keyword>
<evidence type="ECO:0000256" key="5">
    <source>
        <dbReference type="ARBA" id="ARBA00022741"/>
    </source>
</evidence>
<evidence type="ECO:0000313" key="12">
    <source>
        <dbReference type="Proteomes" id="UP000195305"/>
    </source>
</evidence>
<dbReference type="OrthoDB" id="9802264at2"/>
<dbReference type="InterPro" id="IPR015854">
    <property type="entry name" value="ABC_transpr_LolD-like"/>
</dbReference>
<evidence type="ECO:0000256" key="4">
    <source>
        <dbReference type="ARBA" id="ARBA00022618"/>
    </source>
</evidence>
<keyword evidence="4 9" id="KW-0132">Cell division</keyword>
<evidence type="ECO:0000313" key="11">
    <source>
        <dbReference type="EMBL" id="OUQ33947.1"/>
    </source>
</evidence>
<evidence type="ECO:0000259" key="10">
    <source>
        <dbReference type="PROSITE" id="PS50893"/>
    </source>
</evidence>
<evidence type="ECO:0000256" key="6">
    <source>
        <dbReference type="ARBA" id="ARBA00022840"/>
    </source>
</evidence>
<dbReference type="InterPro" id="IPR003593">
    <property type="entry name" value="AAA+_ATPase"/>
</dbReference>
<keyword evidence="12" id="KW-1185">Reference proteome</keyword>
<keyword evidence="7 9" id="KW-0472">Membrane</keyword>
<comment type="subcellular location">
    <subcellularLocation>
        <location evidence="9">Cell membrane</location>
        <topology evidence="9">Peripheral membrane protein</topology>
        <orientation evidence="9">Cytoplasmic side</orientation>
    </subcellularLocation>
</comment>
<comment type="function">
    <text evidence="9">Part of the ABC transporter FtsEX involved in cellular division.</text>
</comment>
<proteinExistence type="inferred from homology"/>
<dbReference type="PROSITE" id="PS50893">
    <property type="entry name" value="ABC_TRANSPORTER_2"/>
    <property type="match status" value="1"/>
</dbReference>
<dbReference type="GO" id="GO:0051301">
    <property type="term" value="P:cell division"/>
    <property type="evidence" value="ECO:0007669"/>
    <property type="project" value="UniProtKB-UniRule"/>
</dbReference>
<dbReference type="InterPro" id="IPR003439">
    <property type="entry name" value="ABC_transporter-like_ATP-bd"/>
</dbReference>
<dbReference type="GO" id="GO:0005524">
    <property type="term" value="F:ATP binding"/>
    <property type="evidence" value="ECO:0007669"/>
    <property type="project" value="UniProtKB-UniRule"/>
</dbReference>
<dbReference type="InterPro" id="IPR017871">
    <property type="entry name" value="ABC_transporter-like_CS"/>
</dbReference>
<dbReference type="Gene3D" id="3.40.50.300">
    <property type="entry name" value="P-loop containing nucleotide triphosphate hydrolases"/>
    <property type="match status" value="1"/>
</dbReference>
<dbReference type="PANTHER" id="PTHR24220:SF470">
    <property type="entry name" value="CELL DIVISION ATP-BINDING PROTEIN FTSE"/>
    <property type="match status" value="1"/>
</dbReference>
<dbReference type="InterPro" id="IPR005286">
    <property type="entry name" value="Cell_div_FtsE"/>
</dbReference>
<keyword evidence="5 9" id="KW-0547">Nucleotide-binding</keyword>
<sequence>MIKLENVTKVYKTGVRAVNNMNVDIGEGEFVYVIGPTGAGKSTFIKLLYREEKASSGKVIVAGQDVSKIKDRKVPYFRRNIGVVFQNFRLLPKKTVFENVAFTLEVTDTPKIQIRKKVRRTLELVGLEDKANAFPHELSGGQQQRVAIARAIVNSPKVLIADEPTGNLDPDTSNEIIELLERINEVNHTTILVVTHDKEIVQKHKKRTILIEDGCIKTDTSAGGYVDGVH</sequence>
<dbReference type="PANTHER" id="PTHR24220">
    <property type="entry name" value="IMPORT ATP-BINDING PROTEIN"/>
    <property type="match status" value="1"/>
</dbReference>
<comment type="similarity">
    <text evidence="1 9">Belongs to the ABC transporter superfamily.</text>
</comment>
<dbReference type="InterPro" id="IPR027417">
    <property type="entry name" value="P-loop_NTPase"/>
</dbReference>
<evidence type="ECO:0000256" key="3">
    <source>
        <dbReference type="ARBA" id="ARBA00022475"/>
    </source>
</evidence>
<dbReference type="Proteomes" id="UP000195305">
    <property type="component" value="Unassembled WGS sequence"/>
</dbReference>
<organism evidence="11 12">
    <name type="scientific">Massilimicrobiota timonensis</name>
    <dbReference type="NCBI Taxonomy" id="1776392"/>
    <lineage>
        <taxon>Bacteria</taxon>
        <taxon>Bacillati</taxon>
        <taxon>Bacillota</taxon>
        <taxon>Erysipelotrichia</taxon>
        <taxon>Erysipelotrichales</taxon>
        <taxon>Erysipelotrichaceae</taxon>
        <taxon>Massilimicrobiota</taxon>
    </lineage>
</organism>
<keyword evidence="8 9" id="KW-0131">Cell cycle</keyword>
<gene>
    <name evidence="9" type="primary">ftsE</name>
    <name evidence="11" type="ORF">B5E75_08395</name>
</gene>
<comment type="caution">
    <text evidence="11">The sequence shown here is derived from an EMBL/GenBank/DDBJ whole genome shotgun (WGS) entry which is preliminary data.</text>
</comment>
<keyword evidence="6 9" id="KW-0067">ATP-binding</keyword>
<dbReference type="GO" id="GO:0005886">
    <property type="term" value="C:plasma membrane"/>
    <property type="evidence" value="ECO:0007669"/>
    <property type="project" value="UniProtKB-SubCell"/>
</dbReference>
<dbReference type="AlphaFoldDB" id="A0A1Y4SVL8"/>
<evidence type="ECO:0000256" key="9">
    <source>
        <dbReference type="RuleBase" id="RU365094"/>
    </source>
</evidence>
<comment type="subunit">
    <text evidence="9">Homodimer. Forms a membrane-associated complex with FtsX.</text>
</comment>
<accession>A0A1Y4SVL8</accession>
<name>A0A1Y4SVL8_9FIRM</name>
<dbReference type="RefSeq" id="WP_087358327.1">
    <property type="nucleotide sequence ID" value="NZ_JACJKO010000032.1"/>
</dbReference>
<evidence type="ECO:0000256" key="7">
    <source>
        <dbReference type="ARBA" id="ARBA00023136"/>
    </source>
</evidence>
<dbReference type="NCBIfam" id="TIGR02673">
    <property type="entry name" value="FtsE"/>
    <property type="match status" value="1"/>
</dbReference>
<dbReference type="FunFam" id="3.40.50.300:FF:000056">
    <property type="entry name" value="Cell division ATP-binding protein FtsE"/>
    <property type="match status" value="1"/>
</dbReference>
<dbReference type="SMART" id="SM00382">
    <property type="entry name" value="AAA"/>
    <property type="match status" value="1"/>
</dbReference>
<evidence type="ECO:0000256" key="2">
    <source>
        <dbReference type="ARBA" id="ARBA00020019"/>
    </source>
</evidence>
<dbReference type="SUPFAM" id="SSF52540">
    <property type="entry name" value="P-loop containing nucleoside triphosphate hydrolases"/>
    <property type="match status" value="1"/>
</dbReference>
<dbReference type="Pfam" id="PF00005">
    <property type="entry name" value="ABC_tran"/>
    <property type="match status" value="1"/>
</dbReference>
<evidence type="ECO:0000256" key="1">
    <source>
        <dbReference type="ARBA" id="ARBA00005417"/>
    </source>
</evidence>
<dbReference type="GO" id="GO:0016887">
    <property type="term" value="F:ATP hydrolysis activity"/>
    <property type="evidence" value="ECO:0007669"/>
    <property type="project" value="InterPro"/>
</dbReference>
<protein>
    <recommendedName>
        <fullName evidence="2 9">Cell division ATP-binding protein FtsE</fullName>
    </recommendedName>
</protein>
<dbReference type="EMBL" id="NFLJ01000022">
    <property type="protein sequence ID" value="OUQ33947.1"/>
    <property type="molecule type" value="Genomic_DNA"/>
</dbReference>
<reference evidence="11 12" key="1">
    <citation type="journal article" date="2018" name="BMC Genomics">
        <title>Whole genome sequencing and function prediction of 133 gut anaerobes isolated from chicken caecum in pure cultures.</title>
        <authorList>
            <person name="Medvecky M."/>
            <person name="Cejkova D."/>
            <person name="Polansky O."/>
            <person name="Karasova D."/>
            <person name="Kubasova T."/>
            <person name="Cizek A."/>
            <person name="Rychlik I."/>
        </authorList>
    </citation>
    <scope>NUCLEOTIDE SEQUENCE [LARGE SCALE GENOMIC DNA]</scope>
    <source>
        <strain evidence="11 12">An13</strain>
    </source>
</reference>
<dbReference type="GO" id="GO:0022857">
    <property type="term" value="F:transmembrane transporter activity"/>
    <property type="evidence" value="ECO:0007669"/>
    <property type="project" value="TreeGrafter"/>
</dbReference>